<dbReference type="InterPro" id="IPR053888">
    <property type="entry name" value="MRM3-like_sub_bind"/>
</dbReference>
<comment type="similarity">
    <text evidence="1">Belongs to the class IV-like SAM-binding methyltransferase superfamily. RNA methyltransferase TrmH family.</text>
</comment>
<reference evidence="5 6" key="1">
    <citation type="submission" date="2016-10" db="EMBL/GenBank/DDBJ databases">
        <authorList>
            <person name="de Groot N.N."/>
        </authorList>
    </citation>
    <scope>NUCLEOTIDE SEQUENCE [LARGE SCALE GENOMIC DNA]</scope>
    <source>
        <strain evidence="5 6">NP_1H</strain>
    </source>
</reference>
<dbReference type="InterPro" id="IPR029026">
    <property type="entry name" value="tRNA_m1G_MTases_N"/>
</dbReference>
<dbReference type="Gene3D" id="3.40.1280.10">
    <property type="match status" value="1"/>
</dbReference>
<dbReference type="PANTHER" id="PTHR43191:SF2">
    <property type="entry name" value="RRNA METHYLTRANSFERASE 3, MITOCHONDRIAL"/>
    <property type="match status" value="1"/>
</dbReference>
<dbReference type="Pfam" id="PF22435">
    <property type="entry name" value="MRM3-like_sub_bind"/>
    <property type="match status" value="1"/>
</dbReference>
<evidence type="ECO:0000313" key="6">
    <source>
        <dbReference type="Proteomes" id="UP000199258"/>
    </source>
</evidence>
<dbReference type="GO" id="GO:0003723">
    <property type="term" value="F:RNA binding"/>
    <property type="evidence" value="ECO:0007669"/>
    <property type="project" value="InterPro"/>
</dbReference>
<dbReference type="PANTHER" id="PTHR43191">
    <property type="entry name" value="RRNA METHYLTRANSFERASE 3"/>
    <property type="match status" value="1"/>
</dbReference>
<evidence type="ECO:0000256" key="2">
    <source>
        <dbReference type="ARBA" id="ARBA00022603"/>
    </source>
</evidence>
<dbReference type="InterPro" id="IPR001537">
    <property type="entry name" value="SpoU_MeTrfase"/>
</dbReference>
<accession>A0A1G8GA86</accession>
<proteinExistence type="inferred from homology"/>
<dbReference type="GO" id="GO:0032259">
    <property type="term" value="P:methylation"/>
    <property type="evidence" value="ECO:0007669"/>
    <property type="project" value="UniProtKB-KW"/>
</dbReference>
<dbReference type="STRING" id="335973.SAMN04488693_10428"/>
<sequence length="303" mass="32277">MNASERPQAPLLTNPRADRVREVAKLAGRSARLRQKRFLAEGPQAVREALRLHQTRRTAGEAAVVDEVYLTAETLERYPEFGSVVPPRMVTPEVLAEMSSTVTPQGAVAVCRFIDSPLTVVLQRRPRLIAVLVEVRDPGNAGTILRAADSAGADAVVLTSGSVDIYNPKAVRSTVGSLFHLPVVVGIDPGTLLRELSDRAVTLLAADGYGTWNLDRLQDASAARRLAPSIGSTDSPDAGGPFLEAPTAWLFGNEAQGLGQDVLQAADYRVSVPIYGSAESLNVGTAATVCLYASARAQRLEGR</sequence>
<dbReference type="CDD" id="cd18095">
    <property type="entry name" value="SpoU-like_rRNA-MTase"/>
    <property type="match status" value="1"/>
</dbReference>
<dbReference type="SUPFAM" id="SSF55315">
    <property type="entry name" value="L30e-like"/>
    <property type="match status" value="1"/>
</dbReference>
<organism evidence="5 6">
    <name type="scientific">Arthrobacter subterraneus</name>
    <dbReference type="NCBI Taxonomy" id="335973"/>
    <lineage>
        <taxon>Bacteria</taxon>
        <taxon>Bacillati</taxon>
        <taxon>Actinomycetota</taxon>
        <taxon>Actinomycetes</taxon>
        <taxon>Micrococcales</taxon>
        <taxon>Micrococcaceae</taxon>
        <taxon>Arthrobacter</taxon>
    </lineage>
</organism>
<keyword evidence="6" id="KW-1185">Reference proteome</keyword>
<dbReference type="GO" id="GO:0006396">
    <property type="term" value="P:RNA processing"/>
    <property type="evidence" value="ECO:0007669"/>
    <property type="project" value="InterPro"/>
</dbReference>
<evidence type="ECO:0000313" key="5">
    <source>
        <dbReference type="EMBL" id="SDH91322.1"/>
    </source>
</evidence>
<keyword evidence="3 5" id="KW-0808">Transferase</keyword>
<dbReference type="AlphaFoldDB" id="A0A1G8GA86"/>
<dbReference type="InterPro" id="IPR029064">
    <property type="entry name" value="Ribosomal_eL30-like_sf"/>
</dbReference>
<dbReference type="GO" id="GO:0008173">
    <property type="term" value="F:RNA methyltransferase activity"/>
    <property type="evidence" value="ECO:0007669"/>
    <property type="project" value="InterPro"/>
</dbReference>
<protein>
    <submittedName>
        <fullName evidence="5">RNA methyltransferase, TrmH family</fullName>
    </submittedName>
</protein>
<evidence type="ECO:0000256" key="1">
    <source>
        <dbReference type="ARBA" id="ARBA00007228"/>
    </source>
</evidence>
<dbReference type="Proteomes" id="UP000199258">
    <property type="component" value="Unassembled WGS sequence"/>
</dbReference>
<dbReference type="GO" id="GO:0005737">
    <property type="term" value="C:cytoplasm"/>
    <property type="evidence" value="ECO:0007669"/>
    <property type="project" value="UniProtKB-ARBA"/>
</dbReference>
<keyword evidence="2 5" id="KW-0489">Methyltransferase</keyword>
<dbReference type="InterPro" id="IPR013123">
    <property type="entry name" value="SpoU_subst-bd"/>
</dbReference>
<evidence type="ECO:0000259" key="4">
    <source>
        <dbReference type="SMART" id="SM00967"/>
    </source>
</evidence>
<feature type="domain" description="RNA 2-O ribose methyltransferase substrate binding" evidence="4">
    <location>
        <begin position="39"/>
        <end position="117"/>
    </location>
</feature>
<dbReference type="SUPFAM" id="SSF75217">
    <property type="entry name" value="alpha/beta knot"/>
    <property type="match status" value="1"/>
</dbReference>
<dbReference type="RefSeq" id="WP_090585265.1">
    <property type="nucleotide sequence ID" value="NZ_FNDT01000004.1"/>
</dbReference>
<dbReference type="InterPro" id="IPR051259">
    <property type="entry name" value="rRNA_Methyltransferase"/>
</dbReference>
<dbReference type="SMART" id="SM00967">
    <property type="entry name" value="SpoU_sub_bind"/>
    <property type="match status" value="1"/>
</dbReference>
<dbReference type="EMBL" id="FNDT01000004">
    <property type="protein sequence ID" value="SDH91322.1"/>
    <property type="molecule type" value="Genomic_DNA"/>
</dbReference>
<dbReference type="InterPro" id="IPR029028">
    <property type="entry name" value="Alpha/beta_knot_MTases"/>
</dbReference>
<name>A0A1G8GA86_9MICC</name>
<dbReference type="Gene3D" id="3.30.1330.30">
    <property type="match status" value="1"/>
</dbReference>
<dbReference type="OrthoDB" id="9794400at2"/>
<gene>
    <name evidence="5" type="ORF">SAMN04488693_10428</name>
</gene>
<dbReference type="Pfam" id="PF00588">
    <property type="entry name" value="SpoU_methylase"/>
    <property type="match status" value="1"/>
</dbReference>
<evidence type="ECO:0000256" key="3">
    <source>
        <dbReference type="ARBA" id="ARBA00022679"/>
    </source>
</evidence>